<proteinExistence type="predicted"/>
<accession>A6I3G3</accession>
<sequence length="92" mass="9514">MVLPVLREPVALTGCGQQSSDLRAILNLQSLGTSLPIYSQKTPKDQAPLPPCSANAFPGLTCPYGTHVCTIPLSDPPASTSPVLGLGVGYHS</sequence>
<name>A6I3G3_RAT</name>
<dbReference type="Proteomes" id="UP000234681">
    <property type="component" value="Chromosome 8"/>
</dbReference>
<dbReference type="EMBL" id="CH473954">
    <property type="protein sequence ID" value="EDL77066.1"/>
    <property type="molecule type" value="Genomic_DNA"/>
</dbReference>
<dbReference type="AlphaFoldDB" id="A6I3G3"/>
<gene>
    <name evidence="1" type="ORF">rCG_25891</name>
</gene>
<reference evidence="1 2" key="1">
    <citation type="submission" date="2005-09" db="EMBL/GenBank/DDBJ databases">
        <authorList>
            <person name="Mural R.J."/>
            <person name="Li P.W."/>
            <person name="Adams M.D."/>
            <person name="Amanatides P.G."/>
            <person name="Baden-Tillson H."/>
            <person name="Barnstead M."/>
            <person name="Chin S.H."/>
            <person name="Dew I."/>
            <person name="Evans C.A."/>
            <person name="Ferriera S."/>
            <person name="Flanigan M."/>
            <person name="Fosler C."/>
            <person name="Glodek A."/>
            <person name="Gu Z."/>
            <person name="Holt R.A."/>
            <person name="Jennings D."/>
            <person name="Kraft C.L."/>
            <person name="Lu F."/>
            <person name="Nguyen T."/>
            <person name="Nusskern D.R."/>
            <person name="Pfannkoch C.M."/>
            <person name="Sitter C."/>
            <person name="Sutton G.G."/>
            <person name="Venter J.C."/>
            <person name="Wang Z."/>
            <person name="Woodage T."/>
            <person name="Zheng X.H."/>
            <person name="Zhong F."/>
        </authorList>
    </citation>
    <scope>NUCLEOTIDE SEQUENCE [LARGE SCALE GENOMIC DNA]</scope>
    <source>
        <strain>BN</strain>
        <strain evidence="2">Sprague-Dawley</strain>
    </source>
</reference>
<evidence type="ECO:0000313" key="2">
    <source>
        <dbReference type="Proteomes" id="UP000234681"/>
    </source>
</evidence>
<protein>
    <submittedName>
        <fullName evidence="1">RCG25891</fullName>
    </submittedName>
</protein>
<organism evidence="1 2">
    <name type="scientific">Rattus norvegicus</name>
    <name type="common">Rat</name>
    <dbReference type="NCBI Taxonomy" id="10116"/>
    <lineage>
        <taxon>Eukaryota</taxon>
        <taxon>Metazoa</taxon>
        <taxon>Chordata</taxon>
        <taxon>Craniata</taxon>
        <taxon>Vertebrata</taxon>
        <taxon>Euteleostomi</taxon>
        <taxon>Mammalia</taxon>
        <taxon>Eutheria</taxon>
        <taxon>Euarchontoglires</taxon>
        <taxon>Glires</taxon>
        <taxon>Rodentia</taxon>
        <taxon>Myomorpha</taxon>
        <taxon>Muroidea</taxon>
        <taxon>Muridae</taxon>
        <taxon>Murinae</taxon>
        <taxon>Rattus</taxon>
    </lineage>
</organism>
<evidence type="ECO:0000313" key="1">
    <source>
        <dbReference type="EMBL" id="EDL77066.1"/>
    </source>
</evidence>